<comment type="subcellular location">
    <subcellularLocation>
        <location evidence="1">Membrane</location>
    </subcellularLocation>
</comment>
<dbReference type="AlphaFoldDB" id="A0A285PI51"/>
<dbReference type="Pfam" id="PF01124">
    <property type="entry name" value="MAPEG"/>
    <property type="match status" value="1"/>
</dbReference>
<keyword evidence="2 5" id="KW-0812">Transmembrane</keyword>
<evidence type="ECO:0000256" key="2">
    <source>
        <dbReference type="ARBA" id="ARBA00022692"/>
    </source>
</evidence>
<keyword evidence="3 5" id="KW-1133">Transmembrane helix</keyword>
<gene>
    <name evidence="6" type="ORF">SAMN06265368_4524</name>
</gene>
<feature type="transmembrane region" description="Helical" evidence="5">
    <location>
        <begin position="12"/>
        <end position="33"/>
    </location>
</feature>
<feature type="transmembrane region" description="Helical" evidence="5">
    <location>
        <begin position="39"/>
        <end position="61"/>
    </location>
</feature>
<protein>
    <submittedName>
        <fullName evidence="6">MAPEG family protein</fullName>
    </submittedName>
</protein>
<accession>A0A285PI51</accession>
<name>A0A285PI51_9HYPH</name>
<proteinExistence type="predicted"/>
<keyword evidence="7" id="KW-1185">Reference proteome</keyword>
<evidence type="ECO:0000313" key="6">
    <source>
        <dbReference type="EMBL" id="SNZ21404.1"/>
    </source>
</evidence>
<evidence type="ECO:0000313" key="7">
    <source>
        <dbReference type="Proteomes" id="UP000219439"/>
    </source>
</evidence>
<dbReference type="RefSeq" id="WP_097155785.1">
    <property type="nucleotide sequence ID" value="NZ_OBEL01000008.1"/>
</dbReference>
<dbReference type="Proteomes" id="UP000219439">
    <property type="component" value="Unassembled WGS sequence"/>
</dbReference>
<feature type="transmembrane region" description="Helical" evidence="5">
    <location>
        <begin position="162"/>
        <end position="184"/>
    </location>
</feature>
<feature type="transmembrane region" description="Helical" evidence="5">
    <location>
        <begin position="118"/>
        <end position="142"/>
    </location>
</feature>
<evidence type="ECO:0000256" key="3">
    <source>
        <dbReference type="ARBA" id="ARBA00022989"/>
    </source>
</evidence>
<dbReference type="Gene3D" id="1.20.120.550">
    <property type="entry name" value="Membrane associated eicosanoid/glutathione metabolism-like domain"/>
    <property type="match status" value="1"/>
</dbReference>
<dbReference type="GO" id="GO:0016020">
    <property type="term" value="C:membrane"/>
    <property type="evidence" value="ECO:0007669"/>
    <property type="project" value="UniProtKB-SubCell"/>
</dbReference>
<dbReference type="OrthoDB" id="5880278at2"/>
<evidence type="ECO:0000256" key="5">
    <source>
        <dbReference type="SAM" id="Phobius"/>
    </source>
</evidence>
<organism evidence="6 7">
    <name type="scientific">Cohaesibacter gelatinilyticus</name>
    <dbReference type="NCBI Taxonomy" id="372072"/>
    <lineage>
        <taxon>Bacteria</taxon>
        <taxon>Pseudomonadati</taxon>
        <taxon>Pseudomonadota</taxon>
        <taxon>Alphaproteobacteria</taxon>
        <taxon>Hyphomicrobiales</taxon>
        <taxon>Cohaesibacteraceae</taxon>
    </lineage>
</organism>
<dbReference type="InterPro" id="IPR001129">
    <property type="entry name" value="Membr-assoc_MAPEG"/>
</dbReference>
<reference evidence="6 7" key="1">
    <citation type="submission" date="2017-09" db="EMBL/GenBank/DDBJ databases">
        <authorList>
            <person name="Ehlers B."/>
            <person name="Leendertz F.H."/>
        </authorList>
    </citation>
    <scope>NUCLEOTIDE SEQUENCE [LARGE SCALE GENOMIC DNA]</scope>
    <source>
        <strain evidence="6 7">DSM 18289</strain>
    </source>
</reference>
<evidence type="ECO:0000256" key="4">
    <source>
        <dbReference type="ARBA" id="ARBA00023136"/>
    </source>
</evidence>
<dbReference type="SUPFAM" id="SSF161084">
    <property type="entry name" value="MAPEG domain-like"/>
    <property type="match status" value="1"/>
</dbReference>
<keyword evidence="4 5" id="KW-0472">Membrane</keyword>
<dbReference type="EMBL" id="OBEL01000008">
    <property type="protein sequence ID" value="SNZ21404.1"/>
    <property type="molecule type" value="Genomic_DNA"/>
</dbReference>
<evidence type="ECO:0000256" key="1">
    <source>
        <dbReference type="ARBA" id="ARBA00004370"/>
    </source>
</evidence>
<dbReference type="InterPro" id="IPR023352">
    <property type="entry name" value="MAPEG-like_dom_sf"/>
</dbReference>
<sequence>MSPDQERKKKFARIILGYPFALVLVSLLVNFLLFGVDAIVIALPTPSIIMALILSAVLLLINHTWLMTSTELTRLKYNMHATPEEWAASKNSLSDVSQEGVRELQRRHNAHGNATENIVHFVSLAFLISIVSPVTIAAQVWIVGFAVGRVGHTFSYLTGKDGARGIFMSVSLVSLYGMASYLVVSMFL</sequence>